<accession>A0A819NEI8</accession>
<feature type="non-terminal residue" evidence="1">
    <location>
        <position position="1"/>
    </location>
</feature>
<organism evidence="1 2">
    <name type="scientific">Rotaria sordida</name>
    <dbReference type="NCBI Taxonomy" id="392033"/>
    <lineage>
        <taxon>Eukaryota</taxon>
        <taxon>Metazoa</taxon>
        <taxon>Spiralia</taxon>
        <taxon>Gnathifera</taxon>
        <taxon>Rotifera</taxon>
        <taxon>Eurotatoria</taxon>
        <taxon>Bdelloidea</taxon>
        <taxon>Philodinida</taxon>
        <taxon>Philodinidae</taxon>
        <taxon>Rotaria</taxon>
    </lineage>
</organism>
<sequence>QTITSINLASTYIAIGWSDTAPTMNNMDVAMFFPGTQIVQDRFYHSYTSYNFQLCLLNKTCSTITTTIFDLVLLFVTTSVL</sequence>
<dbReference type="EMBL" id="CAJOBE010006114">
    <property type="protein sequence ID" value="CAF3996785.1"/>
    <property type="molecule type" value="Genomic_DNA"/>
</dbReference>
<gene>
    <name evidence="1" type="ORF">FNK824_LOCUS25710</name>
</gene>
<dbReference type="AlphaFoldDB" id="A0A819NEI8"/>
<protein>
    <submittedName>
        <fullName evidence="1">Uncharacterized protein</fullName>
    </submittedName>
</protein>
<proteinExistence type="predicted"/>
<reference evidence="1" key="1">
    <citation type="submission" date="2021-02" db="EMBL/GenBank/DDBJ databases">
        <authorList>
            <person name="Nowell W R."/>
        </authorList>
    </citation>
    <scope>NUCLEOTIDE SEQUENCE</scope>
</reference>
<name>A0A819NEI8_9BILA</name>
<comment type="caution">
    <text evidence="1">The sequence shown here is derived from an EMBL/GenBank/DDBJ whole genome shotgun (WGS) entry which is preliminary data.</text>
</comment>
<evidence type="ECO:0000313" key="2">
    <source>
        <dbReference type="Proteomes" id="UP000663874"/>
    </source>
</evidence>
<evidence type="ECO:0000313" key="1">
    <source>
        <dbReference type="EMBL" id="CAF3996785.1"/>
    </source>
</evidence>
<dbReference type="Proteomes" id="UP000663874">
    <property type="component" value="Unassembled WGS sequence"/>
</dbReference>